<dbReference type="InterPro" id="IPR003829">
    <property type="entry name" value="Pirin_N_dom"/>
</dbReference>
<evidence type="ECO:0000256" key="2">
    <source>
        <dbReference type="RuleBase" id="RU003457"/>
    </source>
</evidence>
<comment type="caution">
    <text evidence="5">The sequence shown here is derived from an EMBL/GenBank/DDBJ whole genome shotgun (WGS) entry which is preliminary data.</text>
</comment>
<comment type="similarity">
    <text evidence="3">Belongs to the iron/ascorbate-dependent oxidoreductase family.</text>
</comment>
<dbReference type="Proteomes" id="UP001240447">
    <property type="component" value="Unassembled WGS sequence"/>
</dbReference>
<feature type="domain" description="Fe2OG dioxygenase" evidence="4">
    <location>
        <begin position="26"/>
        <end position="194"/>
    </location>
</feature>
<dbReference type="EMBL" id="JAUSQM010000001">
    <property type="protein sequence ID" value="MDP9821398.1"/>
    <property type="molecule type" value="Genomic_DNA"/>
</dbReference>
<evidence type="ECO:0000313" key="6">
    <source>
        <dbReference type="Proteomes" id="UP001240447"/>
    </source>
</evidence>
<accession>A0ABT9NLU5</accession>
<dbReference type="PROSITE" id="PS51471">
    <property type="entry name" value="FE2OG_OXY"/>
    <property type="match status" value="1"/>
</dbReference>
<dbReference type="Pfam" id="PF02678">
    <property type="entry name" value="Pirin"/>
    <property type="match status" value="1"/>
</dbReference>
<dbReference type="InterPro" id="IPR011051">
    <property type="entry name" value="RmlC_Cupin_sf"/>
</dbReference>
<dbReference type="RefSeq" id="WP_220138567.1">
    <property type="nucleotide sequence ID" value="NZ_CCXJ01000659.1"/>
</dbReference>
<evidence type="ECO:0000313" key="5">
    <source>
        <dbReference type="EMBL" id="MDP9821398.1"/>
    </source>
</evidence>
<dbReference type="PANTHER" id="PTHR43212:SF3">
    <property type="entry name" value="QUERCETIN 2,3-DIOXYGENASE"/>
    <property type="match status" value="1"/>
</dbReference>
<evidence type="ECO:0000256" key="3">
    <source>
        <dbReference type="RuleBase" id="RU003682"/>
    </source>
</evidence>
<dbReference type="PIRSF" id="PIRSF006232">
    <property type="entry name" value="Pirin"/>
    <property type="match status" value="1"/>
</dbReference>
<dbReference type="InterPro" id="IPR012093">
    <property type="entry name" value="Pirin"/>
</dbReference>
<evidence type="ECO:0000256" key="1">
    <source>
        <dbReference type="ARBA" id="ARBA00008416"/>
    </source>
</evidence>
<dbReference type="Gene3D" id="2.60.120.10">
    <property type="entry name" value="Jelly Rolls"/>
    <property type="match status" value="1"/>
</dbReference>
<evidence type="ECO:0000259" key="4">
    <source>
        <dbReference type="PROSITE" id="PS51471"/>
    </source>
</evidence>
<comment type="similarity">
    <text evidence="1 2">Belongs to the pirin family.</text>
</comment>
<dbReference type="PANTHER" id="PTHR43212">
    <property type="entry name" value="QUERCETIN 2,3-DIOXYGENASE"/>
    <property type="match status" value="1"/>
</dbReference>
<organism evidence="5 6">
    <name type="scientific">Nocardioides massiliensis</name>
    <dbReference type="NCBI Taxonomy" id="1325935"/>
    <lineage>
        <taxon>Bacteria</taxon>
        <taxon>Bacillati</taxon>
        <taxon>Actinomycetota</taxon>
        <taxon>Actinomycetes</taxon>
        <taxon>Propionibacteriales</taxon>
        <taxon>Nocardioidaceae</taxon>
        <taxon>Nocardioides</taxon>
    </lineage>
</organism>
<dbReference type="InterPro" id="IPR005123">
    <property type="entry name" value="Oxoglu/Fe-dep_dioxygenase_dom"/>
</dbReference>
<keyword evidence="3" id="KW-0408">Iron</keyword>
<keyword evidence="6" id="KW-1185">Reference proteome</keyword>
<keyword evidence="3" id="KW-0479">Metal-binding</keyword>
<protein>
    <submittedName>
        <fullName evidence="5">Redox-sensitive bicupin YhaK (Pirin superfamily)</fullName>
    </submittedName>
</protein>
<dbReference type="InterPro" id="IPR014710">
    <property type="entry name" value="RmlC-like_jellyroll"/>
</dbReference>
<gene>
    <name evidence="5" type="ORF">J2S59_001207</name>
</gene>
<sequence length="238" mass="24831">MPRPDPPTPLIHRAADRFTTEAEGRRTHHAFSFGAHYDPANLGFGPLLAYNDDTVLPGHGYPEHPHSDVEIVTWVLGGGLRHEDSRGHGGLVVPGTAQRLSAGDGVRHTETCDAGASSAVRFVQMWLRPDEPGGEPTYAAHDAGDALATGELVPVAGAGTAAPVGTRGAVLHAARPRAGARLRLPDAPTLHVHVATGAVELEGAGPLTEGDTVRWPGGGGAGVRVLRDDTELLVWTLP</sequence>
<dbReference type="SUPFAM" id="SSF51182">
    <property type="entry name" value="RmlC-like cupins"/>
    <property type="match status" value="1"/>
</dbReference>
<keyword evidence="3" id="KW-0560">Oxidoreductase</keyword>
<proteinExistence type="inferred from homology"/>
<reference evidence="5 6" key="1">
    <citation type="submission" date="2023-07" db="EMBL/GenBank/DDBJ databases">
        <title>Sequencing the genomes of 1000 actinobacteria strains.</title>
        <authorList>
            <person name="Klenk H.-P."/>
        </authorList>
    </citation>
    <scope>NUCLEOTIDE SEQUENCE [LARGE SCALE GENOMIC DNA]</scope>
    <source>
        <strain evidence="5 6">GD13</strain>
    </source>
</reference>
<name>A0ABT9NLU5_9ACTN</name>